<dbReference type="EMBL" id="UINC01116793">
    <property type="protein sequence ID" value="SVC88786.1"/>
    <property type="molecule type" value="Genomic_DNA"/>
</dbReference>
<dbReference type="InterPro" id="IPR011057">
    <property type="entry name" value="Mss4-like_sf"/>
</dbReference>
<gene>
    <name evidence="3" type="ORF">METZ01_LOCUS341640</name>
</gene>
<dbReference type="PROSITE" id="PS51790">
    <property type="entry name" value="MSRB"/>
    <property type="match status" value="1"/>
</dbReference>
<feature type="domain" description="MsrB" evidence="2">
    <location>
        <begin position="1"/>
        <end position="31"/>
    </location>
</feature>
<name>A0A382QTJ3_9ZZZZ</name>
<evidence type="ECO:0000313" key="3">
    <source>
        <dbReference type="EMBL" id="SVC88786.1"/>
    </source>
</evidence>
<sequence length="31" mass="3632">VCCDEILFKSEHKFDSKTGWPSFFKPAIEEI</sequence>
<protein>
    <recommendedName>
        <fullName evidence="2">MsrB domain-containing protein</fullName>
    </recommendedName>
</protein>
<proteinExistence type="predicted"/>
<dbReference type="GO" id="GO:0033743">
    <property type="term" value="F:peptide-methionine (R)-S-oxide reductase activity"/>
    <property type="evidence" value="ECO:0007669"/>
    <property type="project" value="InterPro"/>
</dbReference>
<evidence type="ECO:0000256" key="1">
    <source>
        <dbReference type="ARBA" id="ARBA00023002"/>
    </source>
</evidence>
<dbReference type="Pfam" id="PF01641">
    <property type="entry name" value="SelR"/>
    <property type="match status" value="1"/>
</dbReference>
<dbReference type="AlphaFoldDB" id="A0A382QTJ3"/>
<feature type="non-terminal residue" evidence="3">
    <location>
        <position position="31"/>
    </location>
</feature>
<keyword evidence="1" id="KW-0560">Oxidoreductase</keyword>
<dbReference type="InterPro" id="IPR002579">
    <property type="entry name" value="Met_Sox_Rdtase_MsrB_dom"/>
</dbReference>
<dbReference type="SUPFAM" id="SSF51316">
    <property type="entry name" value="Mss4-like"/>
    <property type="match status" value="1"/>
</dbReference>
<accession>A0A382QTJ3</accession>
<reference evidence="3" key="1">
    <citation type="submission" date="2018-05" db="EMBL/GenBank/DDBJ databases">
        <authorList>
            <person name="Lanie J.A."/>
            <person name="Ng W.-L."/>
            <person name="Kazmierczak K.M."/>
            <person name="Andrzejewski T.M."/>
            <person name="Davidsen T.M."/>
            <person name="Wayne K.J."/>
            <person name="Tettelin H."/>
            <person name="Glass J.I."/>
            <person name="Rusch D."/>
            <person name="Podicherti R."/>
            <person name="Tsui H.-C.T."/>
            <person name="Winkler M.E."/>
        </authorList>
    </citation>
    <scope>NUCLEOTIDE SEQUENCE</scope>
</reference>
<evidence type="ECO:0000259" key="2">
    <source>
        <dbReference type="PROSITE" id="PS51790"/>
    </source>
</evidence>
<organism evidence="3">
    <name type="scientific">marine metagenome</name>
    <dbReference type="NCBI Taxonomy" id="408172"/>
    <lineage>
        <taxon>unclassified sequences</taxon>
        <taxon>metagenomes</taxon>
        <taxon>ecological metagenomes</taxon>
    </lineage>
</organism>
<feature type="non-terminal residue" evidence="3">
    <location>
        <position position="1"/>
    </location>
</feature>
<dbReference type="Gene3D" id="2.170.150.20">
    <property type="entry name" value="Peptide methionine sulfoxide reductase"/>
    <property type="match status" value="1"/>
</dbReference>